<gene>
    <name evidence="2" type="ORF">LELG_03513</name>
</gene>
<keyword evidence="1" id="KW-0812">Transmembrane</keyword>
<keyword evidence="3" id="KW-1185">Reference proteome</keyword>
<evidence type="ECO:0000313" key="3">
    <source>
        <dbReference type="Proteomes" id="UP000001996"/>
    </source>
</evidence>
<dbReference type="HOGENOM" id="CLU_1695808_0_0_1"/>
<dbReference type="AlphaFoldDB" id="A5E1M6"/>
<proteinExistence type="predicted"/>
<protein>
    <submittedName>
        <fullName evidence="2">Uncharacterized protein</fullName>
    </submittedName>
</protein>
<dbReference type="EMBL" id="CH981527">
    <property type="protein sequence ID" value="EDK45334.1"/>
    <property type="molecule type" value="Genomic_DNA"/>
</dbReference>
<reference evidence="2 3" key="1">
    <citation type="journal article" date="2009" name="Nature">
        <title>Evolution of pathogenicity and sexual reproduction in eight Candida genomes.</title>
        <authorList>
            <person name="Butler G."/>
            <person name="Rasmussen M.D."/>
            <person name="Lin M.F."/>
            <person name="Santos M.A."/>
            <person name="Sakthikumar S."/>
            <person name="Munro C.A."/>
            <person name="Rheinbay E."/>
            <person name="Grabherr M."/>
            <person name="Forche A."/>
            <person name="Reedy J.L."/>
            <person name="Agrafioti I."/>
            <person name="Arnaud M.B."/>
            <person name="Bates S."/>
            <person name="Brown A.J."/>
            <person name="Brunke S."/>
            <person name="Costanzo M.C."/>
            <person name="Fitzpatrick D.A."/>
            <person name="de Groot P.W."/>
            <person name="Harris D."/>
            <person name="Hoyer L.L."/>
            <person name="Hube B."/>
            <person name="Klis F.M."/>
            <person name="Kodira C."/>
            <person name="Lennard N."/>
            <person name="Logue M.E."/>
            <person name="Martin R."/>
            <person name="Neiman A.M."/>
            <person name="Nikolaou E."/>
            <person name="Quail M.A."/>
            <person name="Quinn J."/>
            <person name="Santos M.C."/>
            <person name="Schmitzberger F.F."/>
            <person name="Sherlock G."/>
            <person name="Shah P."/>
            <person name="Silverstein K.A."/>
            <person name="Skrzypek M.S."/>
            <person name="Soll D."/>
            <person name="Staggs R."/>
            <person name="Stansfield I."/>
            <person name="Stumpf M.P."/>
            <person name="Sudbery P.E."/>
            <person name="Srikantha T."/>
            <person name="Zeng Q."/>
            <person name="Berman J."/>
            <person name="Berriman M."/>
            <person name="Heitman J."/>
            <person name="Gow N.A."/>
            <person name="Lorenz M.C."/>
            <person name="Birren B.W."/>
            <person name="Kellis M."/>
            <person name="Cuomo C.A."/>
        </authorList>
    </citation>
    <scope>NUCLEOTIDE SEQUENCE [LARGE SCALE GENOMIC DNA]</scope>
    <source>
        <strain evidence="3">ATCC 11503 / BCRC 21390 / CBS 2605 / JCM 1781 / NBRC 1676 / NRRL YB-4239</strain>
    </source>
</reference>
<evidence type="ECO:0000313" key="2">
    <source>
        <dbReference type="EMBL" id="EDK45334.1"/>
    </source>
</evidence>
<dbReference type="VEuPathDB" id="FungiDB:LELG_03513"/>
<name>A5E1M6_LODEL</name>
<feature type="transmembrane region" description="Helical" evidence="1">
    <location>
        <begin position="98"/>
        <end position="117"/>
    </location>
</feature>
<feature type="transmembrane region" description="Helical" evidence="1">
    <location>
        <begin position="137"/>
        <end position="154"/>
    </location>
</feature>
<feature type="transmembrane region" description="Helical" evidence="1">
    <location>
        <begin position="72"/>
        <end position="91"/>
    </location>
</feature>
<sequence length="155" mass="18157">MIQETICLSLSLYFLSIFSPSPIHFEYSQGNASDGKPLLLLQIMVTSTTRHLVNCFSDCSYSIISFFPEFKILTIFIIIKNVINYYFALLFTKGKSRLWLYIIVYMFSCLNFLPKFFKCFFTEAKGCLYILDQRGTRTVSLMTTQFNIFLFFYLS</sequence>
<evidence type="ECO:0000256" key="1">
    <source>
        <dbReference type="SAM" id="Phobius"/>
    </source>
</evidence>
<keyword evidence="1" id="KW-0472">Membrane</keyword>
<dbReference type="InParanoid" id="A5E1M6"/>
<dbReference type="Proteomes" id="UP000001996">
    <property type="component" value="Unassembled WGS sequence"/>
</dbReference>
<organism evidence="2 3">
    <name type="scientific">Lodderomyces elongisporus (strain ATCC 11503 / CBS 2605 / JCM 1781 / NBRC 1676 / NRRL YB-4239)</name>
    <name type="common">Yeast</name>
    <name type="synonym">Saccharomyces elongisporus</name>
    <dbReference type="NCBI Taxonomy" id="379508"/>
    <lineage>
        <taxon>Eukaryota</taxon>
        <taxon>Fungi</taxon>
        <taxon>Dikarya</taxon>
        <taxon>Ascomycota</taxon>
        <taxon>Saccharomycotina</taxon>
        <taxon>Pichiomycetes</taxon>
        <taxon>Debaryomycetaceae</taxon>
        <taxon>Candida/Lodderomyces clade</taxon>
        <taxon>Lodderomyces</taxon>
    </lineage>
</organism>
<keyword evidence="1" id="KW-1133">Transmembrane helix</keyword>
<accession>A5E1M6</accession>